<comment type="caution">
    <text evidence="1">The sequence shown here is derived from an EMBL/GenBank/DDBJ whole genome shotgun (WGS) entry which is preliminary data.</text>
</comment>
<organism evidence="1 2">
    <name type="scientific">Chelatococcus reniformis</name>
    <dbReference type="NCBI Taxonomy" id="1494448"/>
    <lineage>
        <taxon>Bacteria</taxon>
        <taxon>Pseudomonadati</taxon>
        <taxon>Pseudomonadota</taxon>
        <taxon>Alphaproteobacteria</taxon>
        <taxon>Hyphomicrobiales</taxon>
        <taxon>Chelatococcaceae</taxon>
        <taxon>Chelatococcus</taxon>
    </lineage>
</organism>
<gene>
    <name evidence="1" type="ORF">GCM10010994_29800</name>
</gene>
<dbReference type="Proteomes" id="UP000637002">
    <property type="component" value="Unassembled WGS sequence"/>
</dbReference>
<dbReference type="RefSeq" id="WP_188609968.1">
    <property type="nucleotide sequence ID" value="NZ_BMGG01000005.1"/>
</dbReference>
<dbReference type="EMBL" id="BMGG01000005">
    <property type="protein sequence ID" value="GGC69269.1"/>
    <property type="molecule type" value="Genomic_DNA"/>
</dbReference>
<keyword evidence="2" id="KW-1185">Reference proteome</keyword>
<evidence type="ECO:0000313" key="1">
    <source>
        <dbReference type="EMBL" id="GGC69269.1"/>
    </source>
</evidence>
<sequence>MTASPPAPSGTISSGWRPRRRAVVLLATTALAGLVAAGGAWWSAYQVHTALGGLGARAGSVIADPLSGRVRLTDVVSAAGGFRMRAGAISLQGGFALVPAAAAADPLIVNDVTVDAGDLAFRIPRIEVSGGSVSEQDLRGLFAKDDGDKLGSRLARLSASRIAMPSVTVESRHAGETGTVVYRDIVLTGVTNGVVASATASGGTVEGGTSASRVKGTFGPVSVQGADMPVVARFYTETSDSGATPLTTAYASFALDSLQLTTGDDVEVGIQKIAGSDIKLRPPTRPFSALMAQMGAAAETAKASDTAAQRSALAELLQSLAVGSIELLDTTVDDPDKHAETPKPTRGRIARATFAGSAAAHSMAFADIQLMPPDGRLTVGSLSYEGSFLDGRSGAPASGQSAATAIALRGTTIKMADLVADLPNDSAPTERLRFGLKSSSVVGSQPVDGVPAAWTAAVDHVTFALPSTSADDSIKTLIAMGYKTVDLSGTTDFDWRPATQELKLDNLTLSGADMATVKLGGVLGNVGKDIFSGDEALVQVALAGATVKSLSLSLADRGLANRLLARQADQEGKTPEDLRKAYGSAAAIIIPGFLGGSPQARTLGNAVARFIAKPGLLEITATARDPQGLGAADFMAAAGNPSNLLEQLDIKATAN</sequence>
<reference evidence="1" key="1">
    <citation type="journal article" date="2014" name="Int. J. Syst. Evol. Microbiol.">
        <title>Complete genome sequence of Corynebacterium casei LMG S-19264T (=DSM 44701T), isolated from a smear-ripened cheese.</title>
        <authorList>
            <consortium name="US DOE Joint Genome Institute (JGI-PGF)"/>
            <person name="Walter F."/>
            <person name="Albersmeier A."/>
            <person name="Kalinowski J."/>
            <person name="Ruckert C."/>
        </authorList>
    </citation>
    <scope>NUCLEOTIDE SEQUENCE</scope>
    <source>
        <strain evidence="1">CGMCC 1.12919</strain>
    </source>
</reference>
<evidence type="ECO:0000313" key="2">
    <source>
        <dbReference type="Proteomes" id="UP000637002"/>
    </source>
</evidence>
<protein>
    <submittedName>
        <fullName evidence="1">Uncharacterized protein</fullName>
    </submittedName>
</protein>
<reference evidence="1" key="2">
    <citation type="submission" date="2020-09" db="EMBL/GenBank/DDBJ databases">
        <authorList>
            <person name="Sun Q."/>
            <person name="Zhou Y."/>
        </authorList>
    </citation>
    <scope>NUCLEOTIDE SEQUENCE</scope>
    <source>
        <strain evidence="1">CGMCC 1.12919</strain>
    </source>
</reference>
<name>A0A916UEC7_9HYPH</name>
<dbReference type="AlphaFoldDB" id="A0A916UEC7"/>
<accession>A0A916UEC7</accession>
<proteinExistence type="predicted"/>